<dbReference type="STRING" id="471853.Bcav_3185"/>
<dbReference type="PROSITE" id="PS00059">
    <property type="entry name" value="ADH_ZINC"/>
    <property type="match status" value="1"/>
</dbReference>
<evidence type="ECO:0000313" key="12">
    <source>
        <dbReference type="Proteomes" id="UP000007962"/>
    </source>
</evidence>
<dbReference type="PANTHER" id="PTHR42940:SF3">
    <property type="entry name" value="ALCOHOL DEHYDROGENASE 1-RELATED"/>
    <property type="match status" value="1"/>
</dbReference>
<dbReference type="GO" id="GO:0005737">
    <property type="term" value="C:cytoplasm"/>
    <property type="evidence" value="ECO:0007669"/>
    <property type="project" value="TreeGrafter"/>
</dbReference>
<comment type="similarity">
    <text evidence="2 8">Belongs to the zinc-containing alcohol dehydrogenase family.</text>
</comment>
<evidence type="ECO:0000256" key="3">
    <source>
        <dbReference type="ARBA" id="ARBA00013190"/>
    </source>
</evidence>
<evidence type="ECO:0000256" key="5">
    <source>
        <dbReference type="ARBA" id="ARBA00022833"/>
    </source>
</evidence>
<protein>
    <recommendedName>
        <fullName evidence="3">alcohol dehydrogenase</fullName>
        <ecNumber evidence="3">1.1.1.1</ecNumber>
    </recommendedName>
</protein>
<dbReference type="Pfam" id="PF08240">
    <property type="entry name" value="ADH_N"/>
    <property type="match status" value="1"/>
</dbReference>
<keyword evidence="7" id="KW-0520">NAD</keyword>
<dbReference type="Proteomes" id="UP000007962">
    <property type="component" value="Chromosome"/>
</dbReference>
<dbReference type="EC" id="1.1.1.1" evidence="3"/>
<dbReference type="InterPro" id="IPR011032">
    <property type="entry name" value="GroES-like_sf"/>
</dbReference>
<evidence type="ECO:0000256" key="7">
    <source>
        <dbReference type="ARBA" id="ARBA00023027"/>
    </source>
</evidence>
<evidence type="ECO:0000256" key="8">
    <source>
        <dbReference type="RuleBase" id="RU361277"/>
    </source>
</evidence>
<reference evidence="11 12" key="1">
    <citation type="journal article" date="2009" name="Stand. Genomic Sci.">
        <title>Complete genome sequence of Beutenbergia cavernae type strain (HKI 0122).</title>
        <authorList>
            <person name="Land M."/>
            <person name="Pukall R."/>
            <person name="Abt B."/>
            <person name="Goker M."/>
            <person name="Rohde M."/>
            <person name="Glavina Del Rio T."/>
            <person name="Tice H."/>
            <person name="Copeland A."/>
            <person name="Cheng J.F."/>
            <person name="Lucas S."/>
            <person name="Chen F."/>
            <person name="Nolan M."/>
            <person name="Bruce D."/>
            <person name="Goodwin L."/>
            <person name="Pitluck S."/>
            <person name="Ivanova N."/>
            <person name="Mavromatis K."/>
            <person name="Ovchinnikova G."/>
            <person name="Pati A."/>
            <person name="Chen A."/>
            <person name="Palaniappan K."/>
            <person name="Hauser L."/>
            <person name="Chang Y.J."/>
            <person name="Jefferies C.C."/>
            <person name="Saunders E."/>
            <person name="Brettin T."/>
            <person name="Detter J.C."/>
            <person name="Han C."/>
            <person name="Chain P."/>
            <person name="Bristow J."/>
            <person name="Eisen J.A."/>
            <person name="Markowitz V."/>
            <person name="Hugenholtz P."/>
            <person name="Kyrpides N.C."/>
            <person name="Klenk H.P."/>
            <person name="Lapidus A."/>
        </authorList>
    </citation>
    <scope>NUCLEOTIDE SEQUENCE [LARGE SCALE GENOMIC DNA]</scope>
    <source>
        <strain evidence="12">ATCC BAA-8 / DSM 12333 / NBRC 16432</strain>
    </source>
</reference>
<dbReference type="PANTHER" id="PTHR42940">
    <property type="entry name" value="ALCOHOL DEHYDROGENASE 1-RELATED"/>
    <property type="match status" value="1"/>
</dbReference>
<dbReference type="Gene3D" id="3.90.180.10">
    <property type="entry name" value="Medium-chain alcohol dehydrogenases, catalytic domain"/>
    <property type="match status" value="1"/>
</dbReference>
<dbReference type="NCBIfam" id="TIGR03366">
    <property type="entry name" value="HpnZ_proposed"/>
    <property type="match status" value="1"/>
</dbReference>
<dbReference type="CDD" id="cd08231">
    <property type="entry name" value="MDR_TM0436_like"/>
    <property type="match status" value="1"/>
</dbReference>
<evidence type="ECO:0000256" key="1">
    <source>
        <dbReference type="ARBA" id="ARBA00001947"/>
    </source>
</evidence>
<comment type="cofactor">
    <cofactor evidence="1 8">
        <name>Zn(2+)</name>
        <dbReference type="ChEBI" id="CHEBI:29105"/>
    </cofactor>
</comment>
<feature type="domain" description="Alcohol dehydrogenase-like C-terminal" evidence="9">
    <location>
        <begin position="196"/>
        <end position="326"/>
    </location>
</feature>
<dbReference type="Pfam" id="PF00107">
    <property type="entry name" value="ADH_zinc_N"/>
    <property type="match status" value="1"/>
</dbReference>
<dbReference type="AlphaFoldDB" id="C5C0N3"/>
<evidence type="ECO:0000259" key="9">
    <source>
        <dbReference type="Pfam" id="PF00107"/>
    </source>
</evidence>
<dbReference type="GO" id="GO:0008270">
    <property type="term" value="F:zinc ion binding"/>
    <property type="evidence" value="ECO:0007669"/>
    <property type="project" value="InterPro"/>
</dbReference>
<dbReference type="EMBL" id="CP001618">
    <property type="protein sequence ID" value="ACQ81429.1"/>
    <property type="molecule type" value="Genomic_DNA"/>
</dbReference>
<dbReference type="InterPro" id="IPR002328">
    <property type="entry name" value="ADH_Zn_CS"/>
</dbReference>
<dbReference type="InterPro" id="IPR017743">
    <property type="entry name" value="ADH_phosphonate_catab-assoc"/>
</dbReference>
<evidence type="ECO:0000259" key="10">
    <source>
        <dbReference type="Pfam" id="PF08240"/>
    </source>
</evidence>
<dbReference type="Gene3D" id="3.40.50.720">
    <property type="entry name" value="NAD(P)-binding Rossmann-like Domain"/>
    <property type="match status" value="1"/>
</dbReference>
<organism evidence="11 12">
    <name type="scientific">Beutenbergia cavernae (strain ATCC BAA-8 / DSM 12333 / CCUG 43141 / JCM 11478 / NBRC 16432 / NCIMB 13614 / HKI 0122)</name>
    <dbReference type="NCBI Taxonomy" id="471853"/>
    <lineage>
        <taxon>Bacteria</taxon>
        <taxon>Bacillati</taxon>
        <taxon>Actinomycetota</taxon>
        <taxon>Actinomycetes</taxon>
        <taxon>Micrococcales</taxon>
        <taxon>Beutenbergiaceae</taxon>
        <taxon>Beutenbergia</taxon>
    </lineage>
</organism>
<evidence type="ECO:0000256" key="6">
    <source>
        <dbReference type="ARBA" id="ARBA00023002"/>
    </source>
</evidence>
<name>C5C0N3_BEUC1</name>
<sequence>MSRTDVDAVAMVWPGVGEPHEARPVSSVELAAADVLVRVELATVCGSDVHTALGHRSGPAPSVLGHEQVGRVVAAGPHARTADGAQVTPGTRVVWSVAASCGDCARCRRGIGQKCAHLRKYGHSAWSPDWELAGGFATHVHVLAGTALVVVPDDVPASVLAPASCATATVLAAVRAAERVQPLAGQVVHVTGAGMLGLTTAAAATDRGAAVVVSDPDPRRREAARAFGAVATVDPAVPGATAAALADADPGGDAHTVAFEMSGAKAAVAAALEHLGVGGVAVLVGSVSPAGTVDLDPERVVRNLLTVRGVHNYAPEDLLAAVAFLERSWRRYPFEGLVGDVLPLRDVDAALDLAAGQGAARVGLAPE</sequence>
<feature type="domain" description="Alcohol dehydrogenase-like N-terminal" evidence="10">
    <location>
        <begin position="33"/>
        <end position="152"/>
    </location>
</feature>
<dbReference type="SUPFAM" id="SSF50129">
    <property type="entry name" value="GroES-like"/>
    <property type="match status" value="1"/>
</dbReference>
<dbReference type="HOGENOM" id="CLU_026673_11_0_11"/>
<keyword evidence="12" id="KW-1185">Reference proteome</keyword>
<dbReference type="InterPro" id="IPR013149">
    <property type="entry name" value="ADH-like_C"/>
</dbReference>
<gene>
    <name evidence="11" type="ordered locus">Bcav_3185</name>
</gene>
<dbReference type="eggNOG" id="COG1063">
    <property type="taxonomic scope" value="Bacteria"/>
</dbReference>
<evidence type="ECO:0000256" key="4">
    <source>
        <dbReference type="ARBA" id="ARBA00022723"/>
    </source>
</evidence>
<dbReference type="GO" id="GO:0004022">
    <property type="term" value="F:alcohol dehydrogenase (NAD+) activity"/>
    <property type="evidence" value="ECO:0007669"/>
    <property type="project" value="UniProtKB-EC"/>
</dbReference>
<accession>C5C0N3</accession>
<evidence type="ECO:0000256" key="2">
    <source>
        <dbReference type="ARBA" id="ARBA00008072"/>
    </source>
</evidence>
<dbReference type="RefSeq" id="WP_015883669.1">
    <property type="nucleotide sequence ID" value="NC_012669.1"/>
</dbReference>
<dbReference type="SUPFAM" id="SSF51735">
    <property type="entry name" value="NAD(P)-binding Rossmann-fold domains"/>
    <property type="match status" value="1"/>
</dbReference>
<keyword evidence="4 8" id="KW-0479">Metal-binding</keyword>
<keyword evidence="5 8" id="KW-0862">Zinc</keyword>
<keyword evidence="6" id="KW-0560">Oxidoreductase</keyword>
<dbReference type="KEGG" id="bcv:Bcav_3185"/>
<proteinExistence type="inferred from homology"/>
<evidence type="ECO:0000313" key="11">
    <source>
        <dbReference type="EMBL" id="ACQ81429.1"/>
    </source>
</evidence>
<dbReference type="InterPro" id="IPR036291">
    <property type="entry name" value="NAD(P)-bd_dom_sf"/>
</dbReference>
<dbReference type="InterPro" id="IPR013154">
    <property type="entry name" value="ADH-like_N"/>
</dbReference>